<dbReference type="eggNOG" id="COG0307">
    <property type="taxonomic scope" value="Bacteria"/>
</dbReference>
<dbReference type="RefSeq" id="WP_006300980.1">
    <property type="nucleotide sequence ID" value="NZ_CM001022.1"/>
</dbReference>
<evidence type="ECO:0000256" key="7">
    <source>
        <dbReference type="ARBA" id="ARBA00022679"/>
    </source>
</evidence>
<dbReference type="PROSITE" id="PS51177">
    <property type="entry name" value="LUMAZINE_BIND"/>
    <property type="match status" value="2"/>
</dbReference>
<dbReference type="AlphaFoldDB" id="E3CZJ2"/>
<dbReference type="Pfam" id="PF00677">
    <property type="entry name" value="Lum_binding"/>
    <property type="match status" value="2"/>
</dbReference>
<protein>
    <recommendedName>
        <fullName evidence="5 9">Riboflavin synthase</fullName>
        <ecNumber evidence="4 9">2.5.1.9</ecNumber>
    </recommendedName>
</protein>
<feature type="repeat" description="Lumazine-binding" evidence="10">
    <location>
        <begin position="99"/>
        <end position="195"/>
    </location>
</feature>
<dbReference type="NCBIfam" id="TIGR00187">
    <property type="entry name" value="ribE"/>
    <property type="match status" value="1"/>
</dbReference>
<keyword evidence="14" id="KW-1185">Reference proteome</keyword>
<sequence length="230" mass="25044">MFTGLVEATGRVRNLRPEARGLWSLALETETAFCESLKAGDSVCVSGACLTVVGMGKGIFQAQMMAETHRRTTLGTLRPGDRVNLERALALGGRLDGHLVQGHVEGVGTLERGEDEGPTRLLTFSLPPELVPFLVSKGSVAVDGVSLTVIEAGRERFSVGLIPTTLQGTTLQGLKRGDRVNLETDLVGRYLYRFWECRNLEPSTSGKREPSGLNWDKLQQYGWDQGGKRS</sequence>
<evidence type="ECO:0000256" key="8">
    <source>
        <dbReference type="ARBA" id="ARBA00022737"/>
    </source>
</evidence>
<evidence type="ECO:0000313" key="13">
    <source>
        <dbReference type="EMBL" id="EFQ23776.1"/>
    </source>
</evidence>
<feature type="repeat" description="Lumazine-binding" evidence="10">
    <location>
        <begin position="1"/>
        <end position="98"/>
    </location>
</feature>
<accession>E3CZJ2</accession>
<dbReference type="CDD" id="cd00402">
    <property type="entry name" value="Riboflavin_synthase_like"/>
    <property type="match status" value="1"/>
</dbReference>
<feature type="domain" description="Lumazine-binding" evidence="12">
    <location>
        <begin position="99"/>
        <end position="195"/>
    </location>
</feature>
<proteinExistence type="predicted"/>
<dbReference type="Proteomes" id="UP000005096">
    <property type="component" value="Chromosome"/>
</dbReference>
<dbReference type="PANTHER" id="PTHR21098">
    <property type="entry name" value="RIBOFLAVIN SYNTHASE ALPHA CHAIN"/>
    <property type="match status" value="1"/>
</dbReference>
<evidence type="ECO:0000256" key="11">
    <source>
        <dbReference type="SAM" id="MobiDB-lite"/>
    </source>
</evidence>
<evidence type="ECO:0000256" key="9">
    <source>
        <dbReference type="NCBIfam" id="TIGR00187"/>
    </source>
</evidence>
<dbReference type="EMBL" id="CM001022">
    <property type="protein sequence ID" value="EFQ23776.1"/>
    <property type="molecule type" value="Genomic_DNA"/>
</dbReference>
<dbReference type="InterPro" id="IPR026017">
    <property type="entry name" value="Lumazine-bd_dom"/>
</dbReference>
<feature type="domain" description="Lumazine-binding" evidence="12">
    <location>
        <begin position="1"/>
        <end position="98"/>
    </location>
</feature>
<dbReference type="NCBIfam" id="NF006767">
    <property type="entry name" value="PRK09289.1"/>
    <property type="match status" value="1"/>
</dbReference>
<evidence type="ECO:0000256" key="3">
    <source>
        <dbReference type="ARBA" id="ARBA00004887"/>
    </source>
</evidence>
<name>E3CZJ2_9BACT</name>
<dbReference type="Gene3D" id="2.40.30.20">
    <property type="match status" value="2"/>
</dbReference>
<evidence type="ECO:0000256" key="5">
    <source>
        <dbReference type="ARBA" id="ARBA00013950"/>
    </source>
</evidence>
<dbReference type="InterPro" id="IPR023366">
    <property type="entry name" value="ATP_synth_asu-like_sf"/>
</dbReference>
<dbReference type="InterPro" id="IPR001783">
    <property type="entry name" value="Lumazine-bd"/>
</dbReference>
<reference evidence="13 14" key="1">
    <citation type="journal article" date="2010" name="Stand. Genomic Sci.">
        <title>Non-contiguous finished genome sequence of Aminomonas paucivorans type strain (GLU-3).</title>
        <authorList>
            <person name="Pitluck S."/>
            <person name="Yasawong M."/>
            <person name="Held B."/>
            <person name="Lapidus A."/>
            <person name="Nolan M."/>
            <person name="Copeland A."/>
            <person name="Lucas S."/>
            <person name="Del Rio T.G."/>
            <person name="Tice H."/>
            <person name="Cheng J.F."/>
            <person name="Chertkov O."/>
            <person name="Goodwin L."/>
            <person name="Tapia R."/>
            <person name="Han C."/>
            <person name="Liolios K."/>
            <person name="Ivanova N."/>
            <person name="Mavromatis K."/>
            <person name="Ovchinnikova G."/>
            <person name="Pati A."/>
            <person name="Chen A."/>
            <person name="Palaniappan K."/>
            <person name="Land M."/>
            <person name="Hauser L."/>
            <person name="Chang Y.J."/>
            <person name="Jeffries C.D."/>
            <person name="Pukall R."/>
            <person name="Spring S."/>
            <person name="Rohde M."/>
            <person name="Sikorski J."/>
            <person name="Goker M."/>
            <person name="Woyke T."/>
            <person name="Bristow J."/>
            <person name="Eisen J.A."/>
            <person name="Markowitz V."/>
            <person name="Hugenholtz P."/>
            <person name="Kyrpides N.C."/>
            <person name="Klenk H.P."/>
        </authorList>
    </citation>
    <scope>NUCLEOTIDE SEQUENCE [LARGE SCALE GENOMIC DNA]</scope>
    <source>
        <strain evidence="13 14">DSM 12260</strain>
    </source>
</reference>
<evidence type="ECO:0000259" key="12">
    <source>
        <dbReference type="PROSITE" id="PS51177"/>
    </source>
</evidence>
<evidence type="ECO:0000313" key="14">
    <source>
        <dbReference type="Proteomes" id="UP000005096"/>
    </source>
</evidence>
<dbReference type="OrthoDB" id="9788537at2"/>
<evidence type="ECO:0000256" key="4">
    <source>
        <dbReference type="ARBA" id="ARBA00012827"/>
    </source>
</evidence>
<dbReference type="PaxDb" id="584708-Apau_1355"/>
<evidence type="ECO:0000256" key="6">
    <source>
        <dbReference type="ARBA" id="ARBA00022619"/>
    </source>
</evidence>
<gene>
    <name evidence="13" type="ORF">Apau_1355</name>
</gene>
<evidence type="ECO:0000256" key="2">
    <source>
        <dbReference type="ARBA" id="ARBA00002803"/>
    </source>
</evidence>
<dbReference type="GO" id="GO:0004746">
    <property type="term" value="F:riboflavin synthase activity"/>
    <property type="evidence" value="ECO:0007669"/>
    <property type="project" value="UniProtKB-UniRule"/>
</dbReference>
<evidence type="ECO:0000256" key="10">
    <source>
        <dbReference type="PROSITE-ProRule" id="PRU00524"/>
    </source>
</evidence>
<keyword evidence="8" id="KW-0677">Repeat</keyword>
<dbReference type="PANTHER" id="PTHR21098:SF12">
    <property type="entry name" value="RIBOFLAVIN SYNTHASE"/>
    <property type="match status" value="1"/>
</dbReference>
<keyword evidence="6" id="KW-0686">Riboflavin biosynthesis</keyword>
<dbReference type="HOGENOM" id="CLU_034388_2_0_0"/>
<dbReference type="PIRSF" id="PIRSF000498">
    <property type="entry name" value="Riboflavin_syn_A"/>
    <property type="match status" value="1"/>
</dbReference>
<dbReference type="EC" id="2.5.1.9" evidence="4 9"/>
<dbReference type="GO" id="GO:0009231">
    <property type="term" value="P:riboflavin biosynthetic process"/>
    <property type="evidence" value="ECO:0007669"/>
    <property type="project" value="UniProtKB-KW"/>
</dbReference>
<comment type="pathway">
    <text evidence="3">Cofactor biosynthesis; riboflavin biosynthesis; riboflavin from 2-hydroxy-3-oxobutyl phosphate and 5-amino-6-(D-ribitylamino)uracil: step 2/2.</text>
</comment>
<dbReference type="SUPFAM" id="SSF63380">
    <property type="entry name" value="Riboflavin synthase domain-like"/>
    <property type="match status" value="2"/>
</dbReference>
<dbReference type="InterPro" id="IPR017938">
    <property type="entry name" value="Riboflavin_synthase-like_b-brl"/>
</dbReference>
<comment type="catalytic activity">
    <reaction evidence="1">
        <text>2 6,7-dimethyl-8-(1-D-ribityl)lumazine + H(+) = 5-amino-6-(D-ribitylamino)uracil + riboflavin</text>
        <dbReference type="Rhea" id="RHEA:20772"/>
        <dbReference type="ChEBI" id="CHEBI:15378"/>
        <dbReference type="ChEBI" id="CHEBI:15934"/>
        <dbReference type="ChEBI" id="CHEBI:57986"/>
        <dbReference type="ChEBI" id="CHEBI:58201"/>
        <dbReference type="EC" id="2.5.1.9"/>
    </reaction>
</comment>
<dbReference type="STRING" id="584708.Apau_1355"/>
<comment type="function">
    <text evidence="2">Catalyzes the dismutation of two molecules of 6,7-dimethyl-8-ribityllumazine, resulting in the formation of riboflavin and 5-amino-6-(D-ribitylamino)uracil.</text>
</comment>
<organism evidence="13 14">
    <name type="scientific">Aminomonas paucivorans DSM 12260</name>
    <dbReference type="NCBI Taxonomy" id="584708"/>
    <lineage>
        <taxon>Bacteria</taxon>
        <taxon>Thermotogati</taxon>
        <taxon>Synergistota</taxon>
        <taxon>Synergistia</taxon>
        <taxon>Synergistales</taxon>
        <taxon>Synergistaceae</taxon>
        <taxon>Aminomonas</taxon>
    </lineage>
</organism>
<evidence type="ECO:0000256" key="1">
    <source>
        <dbReference type="ARBA" id="ARBA00000968"/>
    </source>
</evidence>
<feature type="region of interest" description="Disordered" evidence="11">
    <location>
        <begin position="202"/>
        <end position="230"/>
    </location>
</feature>
<keyword evidence="7 13" id="KW-0808">Transferase</keyword>